<organism evidence="1 2">
    <name type="scientific">Fictibacillus terranigra</name>
    <dbReference type="NCBI Taxonomy" id="3058424"/>
    <lineage>
        <taxon>Bacteria</taxon>
        <taxon>Bacillati</taxon>
        <taxon>Bacillota</taxon>
        <taxon>Bacilli</taxon>
        <taxon>Bacillales</taxon>
        <taxon>Fictibacillaceae</taxon>
        <taxon>Fictibacillus</taxon>
    </lineage>
</organism>
<dbReference type="EMBL" id="JAUHLN010000002">
    <property type="protein sequence ID" value="MDN4073627.1"/>
    <property type="molecule type" value="Genomic_DNA"/>
</dbReference>
<proteinExistence type="predicted"/>
<name>A0ABT8E6U5_9BACL</name>
<keyword evidence="2" id="KW-1185">Reference proteome</keyword>
<sequence length="83" mass="9577">MRKCVITQKVKVARCMVYLAVIKIVDCETGEVKKEIEKEYPKRSRGFVRDASLELALEAARELGYDHVQEIESTEGEIYKELL</sequence>
<accession>A0ABT8E6U5</accession>
<dbReference type="Proteomes" id="UP001168694">
    <property type="component" value="Unassembled WGS sequence"/>
</dbReference>
<comment type="caution">
    <text evidence="1">The sequence shown here is derived from an EMBL/GenBank/DDBJ whole genome shotgun (WGS) entry which is preliminary data.</text>
</comment>
<protein>
    <submittedName>
        <fullName evidence="1">Uncharacterized protein</fullName>
    </submittedName>
</protein>
<dbReference type="RefSeq" id="WP_290399734.1">
    <property type="nucleotide sequence ID" value="NZ_JAUHLN010000002.1"/>
</dbReference>
<evidence type="ECO:0000313" key="1">
    <source>
        <dbReference type="EMBL" id="MDN4073627.1"/>
    </source>
</evidence>
<gene>
    <name evidence="1" type="ORF">QYF49_11510</name>
</gene>
<reference evidence="1" key="1">
    <citation type="submission" date="2023-06" db="EMBL/GenBank/DDBJ databases">
        <title>Draft Genome Sequences of Representative Paenibacillus Polymyxa, Bacillus cereus, Fictibacillus sp., and Brevibacillus agri Strains Isolated from Amazonian Dark Earth.</title>
        <authorList>
            <person name="Pellegrinetti T.A."/>
            <person name="Cunha I.C.M."/>
            <person name="Chaves M.G."/>
            <person name="Freitas A.S."/>
            <person name="Silva A.V.R."/>
            <person name="Tsai S.M."/>
            <person name="Mendes L.W."/>
        </authorList>
    </citation>
    <scope>NUCLEOTIDE SEQUENCE</scope>
    <source>
        <strain evidence="1">CENA-BCM004</strain>
    </source>
</reference>
<evidence type="ECO:0000313" key="2">
    <source>
        <dbReference type="Proteomes" id="UP001168694"/>
    </source>
</evidence>